<evidence type="ECO:0000256" key="1">
    <source>
        <dbReference type="ARBA" id="ARBA00022737"/>
    </source>
</evidence>
<dbReference type="GO" id="GO:0003723">
    <property type="term" value="F:RNA binding"/>
    <property type="evidence" value="ECO:0007669"/>
    <property type="project" value="InterPro"/>
</dbReference>
<keyword evidence="1" id="KW-0677">Repeat</keyword>
<gene>
    <name evidence="3" type="ORF">AQUCO_02000365v1</name>
</gene>
<keyword evidence="4" id="KW-1185">Reference proteome</keyword>
<dbReference type="EMBL" id="KZ305037">
    <property type="protein sequence ID" value="PIA42861.1"/>
    <property type="molecule type" value="Genomic_DNA"/>
</dbReference>
<dbReference type="FunFam" id="1.25.40.10:FF:000158">
    <property type="entry name" value="pentatricopeptide repeat-containing protein At2g33680"/>
    <property type="match status" value="1"/>
</dbReference>
<dbReference type="InterPro" id="IPR002885">
    <property type="entry name" value="PPR_rpt"/>
</dbReference>
<dbReference type="STRING" id="218851.A0A2G5DH59"/>
<feature type="repeat" description="PPR" evidence="2">
    <location>
        <begin position="203"/>
        <end position="237"/>
    </location>
</feature>
<dbReference type="InterPro" id="IPR011990">
    <property type="entry name" value="TPR-like_helical_dom_sf"/>
</dbReference>
<name>A0A2G5DH59_AQUCA</name>
<evidence type="ECO:0000256" key="2">
    <source>
        <dbReference type="PROSITE-ProRule" id="PRU00708"/>
    </source>
</evidence>
<accession>A0A2G5DH59</accession>
<dbReference type="PROSITE" id="PS51375">
    <property type="entry name" value="PPR"/>
    <property type="match status" value="4"/>
</dbReference>
<dbReference type="GO" id="GO:0005739">
    <property type="term" value="C:mitochondrion"/>
    <property type="evidence" value="ECO:0007669"/>
    <property type="project" value="TreeGrafter"/>
</dbReference>
<dbReference type="Pfam" id="PF13041">
    <property type="entry name" value="PPR_2"/>
    <property type="match status" value="2"/>
</dbReference>
<dbReference type="PANTHER" id="PTHR24015:SF553">
    <property type="entry name" value="DYW DOMAIN-CONTAINING PROTEIN"/>
    <property type="match status" value="1"/>
</dbReference>
<dbReference type="FunFam" id="1.25.40.10:FF:000285">
    <property type="entry name" value="Pentatricopeptide repeat-containing protein, chloroplastic"/>
    <property type="match status" value="1"/>
</dbReference>
<reference evidence="3 4" key="1">
    <citation type="submission" date="2017-09" db="EMBL/GenBank/DDBJ databases">
        <title>WGS assembly of Aquilegia coerulea Goldsmith.</title>
        <authorList>
            <person name="Hodges S."/>
            <person name="Kramer E."/>
            <person name="Nordborg M."/>
            <person name="Tomkins J."/>
            <person name="Borevitz J."/>
            <person name="Derieg N."/>
            <person name="Yan J."/>
            <person name="Mihaltcheva S."/>
            <person name="Hayes R.D."/>
            <person name="Rokhsar D."/>
        </authorList>
    </citation>
    <scope>NUCLEOTIDE SEQUENCE [LARGE SCALE GENOMIC DNA]</scope>
    <source>
        <strain evidence="4">cv. Goldsmith</strain>
    </source>
</reference>
<dbReference type="InterPro" id="IPR046848">
    <property type="entry name" value="E_motif"/>
</dbReference>
<dbReference type="Pfam" id="PF20431">
    <property type="entry name" value="E_motif"/>
    <property type="match status" value="1"/>
</dbReference>
<organism evidence="3 4">
    <name type="scientific">Aquilegia coerulea</name>
    <name type="common">Rocky mountain columbine</name>
    <dbReference type="NCBI Taxonomy" id="218851"/>
    <lineage>
        <taxon>Eukaryota</taxon>
        <taxon>Viridiplantae</taxon>
        <taxon>Streptophyta</taxon>
        <taxon>Embryophyta</taxon>
        <taxon>Tracheophyta</taxon>
        <taxon>Spermatophyta</taxon>
        <taxon>Magnoliopsida</taxon>
        <taxon>Ranunculales</taxon>
        <taxon>Ranunculaceae</taxon>
        <taxon>Thalictroideae</taxon>
        <taxon>Aquilegia</taxon>
    </lineage>
</organism>
<dbReference type="Proteomes" id="UP000230069">
    <property type="component" value="Unassembled WGS sequence"/>
</dbReference>
<dbReference type="PANTHER" id="PTHR24015">
    <property type="entry name" value="OS07G0578800 PROTEIN-RELATED"/>
    <property type="match status" value="1"/>
</dbReference>
<feature type="repeat" description="PPR" evidence="2">
    <location>
        <begin position="430"/>
        <end position="465"/>
    </location>
</feature>
<dbReference type="GO" id="GO:0009451">
    <property type="term" value="P:RNA modification"/>
    <property type="evidence" value="ECO:0007669"/>
    <property type="project" value="InterPro"/>
</dbReference>
<evidence type="ECO:0000313" key="3">
    <source>
        <dbReference type="EMBL" id="PIA42861.1"/>
    </source>
</evidence>
<dbReference type="Pfam" id="PF01535">
    <property type="entry name" value="PPR"/>
    <property type="match status" value="6"/>
</dbReference>
<dbReference type="Gene3D" id="1.25.40.10">
    <property type="entry name" value="Tetratricopeptide repeat domain"/>
    <property type="match status" value="4"/>
</dbReference>
<dbReference type="NCBIfam" id="TIGR00756">
    <property type="entry name" value="PPR"/>
    <property type="match status" value="4"/>
</dbReference>
<dbReference type="AlphaFoldDB" id="A0A2G5DH59"/>
<evidence type="ECO:0000313" key="4">
    <source>
        <dbReference type="Proteomes" id="UP000230069"/>
    </source>
</evidence>
<feature type="repeat" description="PPR" evidence="2">
    <location>
        <begin position="103"/>
        <end position="137"/>
    </location>
</feature>
<dbReference type="InParanoid" id="A0A2G5DH59"/>
<dbReference type="OrthoDB" id="185373at2759"/>
<sequence length="588" mass="65980">MGSITTLLNSYIEKGKWRELTTLYKQTRKHGFQPNSFTFTSLLKFCSSLPLPLHQGKSLHADTIKSGFVESDSYVINGLMTMYAQCDSIFYARKVFDEIPVPSLVNWNTIISSFFRAKECDGAREIFDRMREIQYPNDITCVFYACGQLLDIGIGEQVHGYTIKISTYIENDVFVGWALIDLYGRCCREELARLVFDSMIEKCVVAWSVLIGTYVRNECPSHAIEAFREMVFAGAQPNHVTLSTLITACANLPNLIIGKELHGFIIRRRDMKADVFVSTSLIDMYGKCGYMVYAQRILEKDKSSLNCIITPMWNATISGFVENNCFDEAWGVLRSMSQDKYTMPNSVTMAIALPLSTRSSKLLYGKELHCYSLKCGMDEEILVGNSLLDMYSKCGKLHVAENHFKMMSKKNRGAIGAFQCMVKDKDMKPDHVTFVALISACSHAGLVEEGLKYYEAMTKEYGIVPMEENYGSVVDLLARAGHLDEAKKFIANMPIEPGANVWGALLGASKLHGNVKDAEHAAKKLGDLEPREGGFQKLLSNIYSDIGSLDRVAEVRNAMRETGVTKRQGFSWLETNEGTYGFVVGYNR</sequence>
<evidence type="ECO:0008006" key="5">
    <source>
        <dbReference type="Google" id="ProtNLM"/>
    </source>
</evidence>
<proteinExistence type="predicted"/>
<feature type="repeat" description="PPR" evidence="2">
    <location>
        <begin position="1"/>
        <end position="34"/>
    </location>
</feature>
<dbReference type="InterPro" id="IPR046960">
    <property type="entry name" value="PPR_At4g14850-like_plant"/>
</dbReference>
<dbReference type="GO" id="GO:0099402">
    <property type="term" value="P:plant organ development"/>
    <property type="evidence" value="ECO:0007669"/>
    <property type="project" value="UniProtKB-ARBA"/>
</dbReference>
<protein>
    <recommendedName>
        <fullName evidence="5">Pentacotripeptide-repeat region of PRORP domain-containing protein</fullName>
    </recommendedName>
</protein>